<dbReference type="RefSeq" id="WP_071059691.1">
    <property type="nucleotide sequence ID" value="NZ_MAXA01000012.1"/>
</dbReference>
<feature type="region of interest" description="Disordered" evidence="1">
    <location>
        <begin position="115"/>
        <end position="164"/>
    </location>
</feature>
<feature type="compositionally biased region" description="Gly residues" evidence="1">
    <location>
        <begin position="787"/>
        <end position="800"/>
    </location>
</feature>
<accession>A0A1S1REE5</accession>
<dbReference type="Pfam" id="PF18934">
    <property type="entry name" value="DUF5682"/>
    <property type="match status" value="1"/>
</dbReference>
<comment type="caution">
    <text evidence="2">The sequence shown here is derived from an EMBL/GenBank/DDBJ whole genome shotgun (WGS) entry which is preliminary data.</text>
</comment>
<dbReference type="PANTHER" id="PTHR30634:SF14">
    <property type="match status" value="1"/>
</dbReference>
<dbReference type="Proteomes" id="UP000179769">
    <property type="component" value="Unassembled WGS sequence"/>
</dbReference>
<keyword evidence="3" id="KW-1185">Reference proteome</keyword>
<feature type="compositionally biased region" description="Low complexity" evidence="1">
    <location>
        <begin position="129"/>
        <end position="144"/>
    </location>
</feature>
<evidence type="ECO:0000313" key="2">
    <source>
        <dbReference type="EMBL" id="OHV45248.1"/>
    </source>
</evidence>
<reference evidence="3" key="1">
    <citation type="submission" date="2016-07" db="EMBL/GenBank/DDBJ databases">
        <title>Frankia sp. NRRL B-16219 Genome sequencing.</title>
        <authorList>
            <person name="Ghodhbane-Gtari F."/>
            <person name="Swanson E."/>
            <person name="Gueddou A."/>
            <person name="Louati M."/>
            <person name="Nouioui I."/>
            <person name="Hezbri K."/>
            <person name="Abebe-Akele F."/>
            <person name="Simpson S."/>
            <person name="Morris K."/>
            <person name="Thomas K."/>
            <person name="Gtari M."/>
            <person name="Tisa L.S."/>
        </authorList>
    </citation>
    <scope>NUCLEOTIDE SEQUENCE [LARGE SCALE GENOMIC DNA]</scope>
    <source>
        <strain evidence="3">NRRL B-16219</strain>
    </source>
</reference>
<sequence>MSVTVLGIRHHGPGSARAVEAALAELDPDLVLVEGPAEGDAALAHTGSLTPPVALTVYARDEPRDAAFWPFAEFSPEWRALLHGAATGVPVRFIDLPFGLSLALRRQEQAEAAARAVDADAEAGGPDGAGSRSADPPGASSPGDAAGGDGAGGAGGEGEPAHLVEDDPLGWLARAAGHDDPERFWEDLVEHRRLARAGPGEPGRDGALELFAAVANAMTELRDEAGPGDRVSPTRVEHRRREEMREAHMRLEIRRAGSGADAAARIAVVCGAWHVPALTGAVGRMSATADQRTLRGVRAVRTDTTWVPWTHARLAAESGYGAGVASPGWYHHLWTSRDQATTRWVTRVAGLLRAADLPASSASVIETVRLAEALAAVRERAVPGLTELNDAVLAGLCGGDPVPLAVVREQLVVGRVLGAVGEDVPTVPLAADLARLQRRLRLRPGADDQKIRLDLRKDVDRERGQLLRRLRLLDVPWGTPAATSGTGTFAEAWTLRWEPEFSVAVVAAARYGSTVADAATAVITERTEAAADLPAVTALLEAAVLAGLPTAMAVVAAGLERRAAGTGDVAHLMAALAPLARIHRYGDVRATDTTGVAALAESLMVRICAGLPPACVSLDDDAADAMAAAIDSADGAFRLIADPEHVERWHVAVRAAADIHGGNSLVNGRCTRILSDAGDIDQAEVALRLDRALSAAGVAPADAARWLEGFLGSTGSVLARDPRMLGLVDAWLASLTADAFTVVLAPLRRVFAAFTAPERRMIAERAGSGLPRPAGGGTGPTTPTGGPAAGGPGGPGGPAAGGPAAWDADRVALVLPVVASLLTIPGLERTATHE</sequence>
<gene>
    <name evidence="2" type="ORF">BBK14_30525</name>
</gene>
<feature type="compositionally biased region" description="Gly residues" evidence="1">
    <location>
        <begin position="145"/>
        <end position="158"/>
    </location>
</feature>
<dbReference type="EMBL" id="MAXA01000012">
    <property type="protein sequence ID" value="OHV45248.1"/>
    <property type="molecule type" value="Genomic_DNA"/>
</dbReference>
<dbReference type="InterPro" id="IPR050458">
    <property type="entry name" value="LolB"/>
</dbReference>
<dbReference type="PANTHER" id="PTHR30634">
    <property type="entry name" value="OUTER MEMBRANE LOLAB LIPOPROTEIN INSERTION APPARATUS"/>
    <property type="match status" value="1"/>
</dbReference>
<dbReference type="InterPro" id="IPR043737">
    <property type="entry name" value="DUF5682"/>
</dbReference>
<name>A0A1S1REE5_9ACTN</name>
<protein>
    <submittedName>
        <fullName evidence="2">Uncharacterized protein</fullName>
    </submittedName>
</protein>
<dbReference type="OrthoDB" id="9768066at2"/>
<proteinExistence type="predicted"/>
<evidence type="ECO:0000256" key="1">
    <source>
        <dbReference type="SAM" id="MobiDB-lite"/>
    </source>
</evidence>
<feature type="region of interest" description="Disordered" evidence="1">
    <location>
        <begin position="765"/>
        <end position="803"/>
    </location>
</feature>
<evidence type="ECO:0000313" key="3">
    <source>
        <dbReference type="Proteomes" id="UP000179769"/>
    </source>
</evidence>
<organism evidence="2 3">
    <name type="scientific">Parafrankia soli</name>
    <dbReference type="NCBI Taxonomy" id="2599596"/>
    <lineage>
        <taxon>Bacteria</taxon>
        <taxon>Bacillati</taxon>
        <taxon>Actinomycetota</taxon>
        <taxon>Actinomycetes</taxon>
        <taxon>Frankiales</taxon>
        <taxon>Frankiaceae</taxon>
        <taxon>Parafrankia</taxon>
    </lineage>
</organism>
<dbReference type="AlphaFoldDB" id="A0A1S1REE5"/>